<dbReference type="EMBL" id="JALNTZ010000008">
    <property type="protein sequence ID" value="KAJ3642496.1"/>
    <property type="molecule type" value="Genomic_DNA"/>
</dbReference>
<name>A0AA38HRU9_9CUCU</name>
<proteinExistence type="predicted"/>
<gene>
    <name evidence="1" type="ORF">Zmor_025268</name>
</gene>
<organism evidence="1 2">
    <name type="scientific">Zophobas morio</name>
    <dbReference type="NCBI Taxonomy" id="2755281"/>
    <lineage>
        <taxon>Eukaryota</taxon>
        <taxon>Metazoa</taxon>
        <taxon>Ecdysozoa</taxon>
        <taxon>Arthropoda</taxon>
        <taxon>Hexapoda</taxon>
        <taxon>Insecta</taxon>
        <taxon>Pterygota</taxon>
        <taxon>Neoptera</taxon>
        <taxon>Endopterygota</taxon>
        <taxon>Coleoptera</taxon>
        <taxon>Polyphaga</taxon>
        <taxon>Cucujiformia</taxon>
        <taxon>Tenebrionidae</taxon>
        <taxon>Zophobas</taxon>
    </lineage>
</organism>
<reference evidence="1" key="1">
    <citation type="journal article" date="2023" name="G3 (Bethesda)">
        <title>Whole genome assemblies of Zophobas morio and Tenebrio molitor.</title>
        <authorList>
            <person name="Kaur S."/>
            <person name="Stinson S.A."/>
            <person name="diCenzo G.C."/>
        </authorList>
    </citation>
    <scope>NUCLEOTIDE SEQUENCE</scope>
    <source>
        <strain evidence="1">QUZm001</strain>
    </source>
</reference>
<evidence type="ECO:0000313" key="1">
    <source>
        <dbReference type="EMBL" id="KAJ3642496.1"/>
    </source>
</evidence>
<protein>
    <submittedName>
        <fullName evidence="1">Uncharacterized protein</fullName>
    </submittedName>
</protein>
<evidence type="ECO:0000313" key="2">
    <source>
        <dbReference type="Proteomes" id="UP001168821"/>
    </source>
</evidence>
<dbReference type="AlphaFoldDB" id="A0AA38HRU9"/>
<keyword evidence="2" id="KW-1185">Reference proteome</keyword>
<comment type="caution">
    <text evidence="1">The sequence shown here is derived from an EMBL/GenBank/DDBJ whole genome shotgun (WGS) entry which is preliminary data.</text>
</comment>
<dbReference type="Proteomes" id="UP001168821">
    <property type="component" value="Unassembled WGS sequence"/>
</dbReference>
<accession>A0AA38HRU9</accession>
<sequence length="99" mass="12049">MAFATLKLRVSYNYQGIRFVRWKWKRRTIVQEPVTKKKQLRNSCPRARSSNRLSTEFSKRVSAETQWNVCIWRVLWTHKHTPTSDKHWRCATVKLHEDY</sequence>